<dbReference type="EnsemblMetazoa" id="G25869.1">
    <property type="protein sequence ID" value="G25869.1:cds"/>
    <property type="gene ID" value="G25869"/>
</dbReference>
<evidence type="ECO:0000256" key="3">
    <source>
        <dbReference type="ARBA" id="ARBA00022989"/>
    </source>
</evidence>
<proteinExistence type="predicted"/>
<dbReference type="GO" id="GO:0032588">
    <property type="term" value="C:trans-Golgi network membrane"/>
    <property type="evidence" value="ECO:0007669"/>
    <property type="project" value="TreeGrafter"/>
</dbReference>
<dbReference type="Proteomes" id="UP000005408">
    <property type="component" value="Unassembled WGS sequence"/>
</dbReference>
<dbReference type="InterPro" id="IPR023352">
    <property type="entry name" value="MAPEG-like_dom_sf"/>
</dbReference>
<keyword evidence="7" id="KW-1185">Reference proteome</keyword>
<dbReference type="Pfam" id="PF01124">
    <property type="entry name" value="MAPEG"/>
    <property type="match status" value="1"/>
</dbReference>
<dbReference type="AlphaFoldDB" id="A0A8W8L0P0"/>
<comment type="subcellular location">
    <subcellularLocation>
        <location evidence="1">Membrane</location>
    </subcellularLocation>
</comment>
<evidence type="ECO:0008006" key="8">
    <source>
        <dbReference type="Google" id="ProtNLM"/>
    </source>
</evidence>
<feature type="transmembrane region" description="Helical" evidence="5">
    <location>
        <begin position="88"/>
        <end position="105"/>
    </location>
</feature>
<evidence type="ECO:0000256" key="2">
    <source>
        <dbReference type="ARBA" id="ARBA00022692"/>
    </source>
</evidence>
<organism evidence="6 7">
    <name type="scientific">Magallana gigas</name>
    <name type="common">Pacific oyster</name>
    <name type="synonym">Crassostrea gigas</name>
    <dbReference type="NCBI Taxonomy" id="29159"/>
    <lineage>
        <taxon>Eukaryota</taxon>
        <taxon>Metazoa</taxon>
        <taxon>Spiralia</taxon>
        <taxon>Lophotrochozoa</taxon>
        <taxon>Mollusca</taxon>
        <taxon>Bivalvia</taxon>
        <taxon>Autobranchia</taxon>
        <taxon>Pteriomorphia</taxon>
        <taxon>Ostreida</taxon>
        <taxon>Ostreoidea</taxon>
        <taxon>Ostreidae</taxon>
        <taxon>Magallana</taxon>
    </lineage>
</organism>
<dbReference type="PANTHER" id="PTHR31004">
    <property type="entry name" value="TRANSMEMBRANE PROTEIN 79"/>
    <property type="match status" value="1"/>
</dbReference>
<feature type="transmembrane region" description="Helical" evidence="5">
    <location>
        <begin position="117"/>
        <end position="139"/>
    </location>
</feature>
<dbReference type="InterPro" id="IPR001129">
    <property type="entry name" value="Membr-assoc_MAPEG"/>
</dbReference>
<keyword evidence="3 5" id="KW-1133">Transmembrane helix</keyword>
<dbReference type="PANTHER" id="PTHR31004:SF1">
    <property type="entry name" value="TRANSMEMBRANE PROTEIN 79"/>
    <property type="match status" value="1"/>
</dbReference>
<dbReference type="Gene3D" id="1.20.120.550">
    <property type="entry name" value="Membrane associated eicosanoid/glutathione metabolism-like domain"/>
    <property type="match status" value="1"/>
</dbReference>
<evidence type="ECO:0000256" key="5">
    <source>
        <dbReference type="SAM" id="Phobius"/>
    </source>
</evidence>
<protein>
    <recommendedName>
        <fullName evidence="8">MAPEG family protein</fullName>
    </recommendedName>
</protein>
<dbReference type="GO" id="GO:0005765">
    <property type="term" value="C:lysosomal membrane"/>
    <property type="evidence" value="ECO:0007669"/>
    <property type="project" value="TreeGrafter"/>
</dbReference>
<keyword evidence="2 5" id="KW-0812">Transmembrane</keyword>
<evidence type="ECO:0000313" key="7">
    <source>
        <dbReference type="Proteomes" id="UP000005408"/>
    </source>
</evidence>
<evidence type="ECO:0000256" key="1">
    <source>
        <dbReference type="ARBA" id="ARBA00004370"/>
    </source>
</evidence>
<keyword evidence="4 5" id="KW-0472">Membrane</keyword>
<dbReference type="EnsemblMetazoa" id="G25869.4">
    <property type="protein sequence ID" value="G25869.4:cds"/>
    <property type="gene ID" value="G25869"/>
</dbReference>
<feature type="transmembrane region" description="Helical" evidence="5">
    <location>
        <begin position="12"/>
        <end position="32"/>
    </location>
</feature>
<dbReference type="EnsemblMetazoa" id="G25869.2">
    <property type="protein sequence ID" value="G25869.2:cds"/>
    <property type="gene ID" value="G25869"/>
</dbReference>
<dbReference type="EnsemblMetazoa" id="G25869.3">
    <property type="protein sequence ID" value="G25869.3:cds"/>
    <property type="gene ID" value="G25869"/>
</dbReference>
<name>A0A8W8L0P0_MAGGI</name>
<evidence type="ECO:0000313" key="6">
    <source>
        <dbReference type="EnsemblMetazoa" id="G25869.1:cds"/>
    </source>
</evidence>
<accession>A0A8W8L0P0</accession>
<dbReference type="GO" id="GO:0045055">
    <property type="term" value="P:regulated exocytosis"/>
    <property type="evidence" value="ECO:0007669"/>
    <property type="project" value="TreeGrafter"/>
</dbReference>
<sequence length="144" mass="16318">MDTGTLKTPQDRIVFTFRWMLISILPLISAIFDVLNVRGTTNAINPIAGKSEHLVEVPNRILRNGMEQFLLHAIGLLALTTYLDETCMSAIPVLVSMFFVGRVFYSLGFKSSERNRGFGFFITFLPTLITYGYCLYKFATTYLL</sequence>
<evidence type="ECO:0000256" key="4">
    <source>
        <dbReference type="ARBA" id="ARBA00023136"/>
    </source>
</evidence>
<reference evidence="6" key="1">
    <citation type="submission" date="2022-08" db="UniProtKB">
        <authorList>
            <consortium name="EnsemblMetazoa"/>
        </authorList>
    </citation>
    <scope>IDENTIFICATION</scope>
    <source>
        <strain evidence="6">05x7-T-G4-1.051#20</strain>
    </source>
</reference>
<dbReference type="SUPFAM" id="SSF161084">
    <property type="entry name" value="MAPEG domain-like"/>
    <property type="match status" value="1"/>
</dbReference>